<feature type="domain" description="GGDEF" evidence="4">
    <location>
        <begin position="443"/>
        <end position="576"/>
    </location>
</feature>
<dbReference type="Pfam" id="PF00989">
    <property type="entry name" value="PAS"/>
    <property type="match status" value="1"/>
</dbReference>
<dbReference type="CDD" id="cd00130">
    <property type="entry name" value="PAS"/>
    <property type="match status" value="2"/>
</dbReference>
<dbReference type="InterPro" id="IPR001633">
    <property type="entry name" value="EAL_dom"/>
</dbReference>
<dbReference type="CDD" id="cd01949">
    <property type="entry name" value="GGDEF"/>
    <property type="match status" value="1"/>
</dbReference>
<name>A0AAX3PAA1_AERHY</name>
<dbReference type="Pfam" id="PF01590">
    <property type="entry name" value="GAF"/>
    <property type="match status" value="1"/>
</dbReference>
<dbReference type="Gene3D" id="3.30.70.270">
    <property type="match status" value="1"/>
</dbReference>
<dbReference type="Pfam" id="PF00563">
    <property type="entry name" value="EAL"/>
    <property type="match status" value="1"/>
</dbReference>
<dbReference type="SMART" id="SM00267">
    <property type="entry name" value="GGDEF"/>
    <property type="match status" value="1"/>
</dbReference>
<dbReference type="InterPro" id="IPR035965">
    <property type="entry name" value="PAS-like_dom_sf"/>
</dbReference>
<reference evidence="5" key="1">
    <citation type="submission" date="2023-02" db="EMBL/GenBank/DDBJ databases">
        <title>The sequence of Aeromonas hydrophila K533.</title>
        <authorList>
            <person name="Luo X."/>
        </authorList>
    </citation>
    <scope>NUCLEOTIDE SEQUENCE</scope>
    <source>
        <strain evidence="5">K533</strain>
    </source>
</reference>
<evidence type="ECO:0000259" key="4">
    <source>
        <dbReference type="PROSITE" id="PS50887"/>
    </source>
</evidence>
<dbReference type="InterPro" id="IPR013767">
    <property type="entry name" value="PAS_fold"/>
</dbReference>
<organism evidence="5 6">
    <name type="scientific">Aeromonas hydrophila</name>
    <dbReference type="NCBI Taxonomy" id="644"/>
    <lineage>
        <taxon>Bacteria</taxon>
        <taxon>Pseudomonadati</taxon>
        <taxon>Pseudomonadota</taxon>
        <taxon>Gammaproteobacteria</taxon>
        <taxon>Aeromonadales</taxon>
        <taxon>Aeromonadaceae</taxon>
        <taxon>Aeromonas</taxon>
    </lineage>
</organism>
<evidence type="ECO:0000313" key="6">
    <source>
        <dbReference type="Proteomes" id="UP001214666"/>
    </source>
</evidence>
<dbReference type="SUPFAM" id="SSF141868">
    <property type="entry name" value="EAL domain-like"/>
    <property type="match status" value="1"/>
</dbReference>
<dbReference type="SMART" id="SM00086">
    <property type="entry name" value="PAC"/>
    <property type="match status" value="2"/>
</dbReference>
<dbReference type="SUPFAM" id="SSF55781">
    <property type="entry name" value="GAF domain-like"/>
    <property type="match status" value="1"/>
</dbReference>
<dbReference type="SUPFAM" id="SSF55073">
    <property type="entry name" value="Nucleotide cyclase"/>
    <property type="match status" value="1"/>
</dbReference>
<feature type="domain" description="EAL" evidence="3">
    <location>
        <begin position="584"/>
        <end position="839"/>
    </location>
</feature>
<evidence type="ECO:0000259" key="2">
    <source>
        <dbReference type="PROSITE" id="PS50113"/>
    </source>
</evidence>
<dbReference type="InterPro" id="IPR000700">
    <property type="entry name" value="PAS-assoc_C"/>
</dbReference>
<dbReference type="Pfam" id="PF00990">
    <property type="entry name" value="GGDEF"/>
    <property type="match status" value="1"/>
</dbReference>
<dbReference type="GO" id="GO:0006355">
    <property type="term" value="P:regulation of DNA-templated transcription"/>
    <property type="evidence" value="ECO:0007669"/>
    <property type="project" value="InterPro"/>
</dbReference>
<dbReference type="RefSeq" id="WP_190283820.1">
    <property type="nucleotide sequence ID" value="NZ_AP023398.1"/>
</dbReference>
<dbReference type="PROSITE" id="PS50883">
    <property type="entry name" value="EAL"/>
    <property type="match status" value="1"/>
</dbReference>
<dbReference type="Pfam" id="PF13426">
    <property type="entry name" value="PAS_9"/>
    <property type="match status" value="1"/>
</dbReference>
<dbReference type="SMART" id="SM00091">
    <property type="entry name" value="PAS"/>
    <property type="match status" value="2"/>
</dbReference>
<dbReference type="InterPro" id="IPR000014">
    <property type="entry name" value="PAS"/>
</dbReference>
<dbReference type="PROSITE" id="PS50887">
    <property type="entry name" value="GGDEF"/>
    <property type="match status" value="1"/>
</dbReference>
<dbReference type="InterPro" id="IPR003018">
    <property type="entry name" value="GAF"/>
</dbReference>
<evidence type="ECO:0000259" key="3">
    <source>
        <dbReference type="PROSITE" id="PS50883"/>
    </source>
</evidence>
<dbReference type="PANTHER" id="PTHR44757:SF2">
    <property type="entry name" value="BIOFILM ARCHITECTURE MAINTENANCE PROTEIN MBAA"/>
    <property type="match status" value="1"/>
</dbReference>
<dbReference type="InterPro" id="IPR043128">
    <property type="entry name" value="Rev_trsase/Diguanyl_cyclase"/>
</dbReference>
<dbReference type="NCBIfam" id="TIGR00229">
    <property type="entry name" value="sensory_box"/>
    <property type="match status" value="2"/>
</dbReference>
<evidence type="ECO:0000313" key="5">
    <source>
        <dbReference type="EMBL" id="WEE26346.1"/>
    </source>
</evidence>
<feature type="domain" description="PAC" evidence="2">
    <location>
        <begin position="242"/>
        <end position="294"/>
    </location>
</feature>
<dbReference type="Gene3D" id="3.30.450.20">
    <property type="entry name" value="PAS domain"/>
    <property type="match status" value="2"/>
</dbReference>
<dbReference type="InterPro" id="IPR035919">
    <property type="entry name" value="EAL_sf"/>
</dbReference>
<feature type="domain" description="PAS" evidence="1">
    <location>
        <begin position="168"/>
        <end position="223"/>
    </location>
</feature>
<protein>
    <submittedName>
        <fullName evidence="5">EAL domain-containing protein</fullName>
    </submittedName>
</protein>
<dbReference type="InterPro" id="IPR001610">
    <property type="entry name" value="PAC"/>
</dbReference>
<feature type="domain" description="PAS" evidence="1">
    <location>
        <begin position="291"/>
        <end position="336"/>
    </location>
</feature>
<sequence length="847" mass="95612">MRRALESVYQIISSLSHSSGQGYFDTFVSEIAAAVGADFVLISGRDQAGLSFKVHAAHPASLDITNFSFPVSATLGEITLQEGETWFSDRVQQLFPHAAVLQAWHIQAYAGIALKSAQGETVGICSVLFKRPLTNMDKVMGLLRLLAPLAGRELALMLQQPAPPQPEYHDFLHTMMSHAPVGIGKLDLNGKILWTNPAIEKMLGYSQSELLHRTAAELNHPEDWLRSAACYEELKHGERTAFTQEKRYLHRDGQVLWGRVTVTLVRDDQLQPDYLMVVLENIDPLKRHAEQLKLSHRVYDNLSEAILVCDADSRIISVNPAFEQITGYSEEEVRGQRPSMLKSGLHDQAFYADMYHALERVGVWRGEVWNKRKNGKLYPQQLMISTLREGGRISQYIAIFSDLSQTKLAEQKIAAQANYDNLTGLPNRWLFGRCLSRFCERGERFALMVLDLNNFKAVNNSMDHHAGDALLREVSDRLVSRVRTEDLVARIGGDEFAFLVPGIVNRRQAEVFAKQVIGGFARPFMLANQHLYVTATIGITLCPGDGLESDELLRNAEQALFAAKRQGRLLGSYCASMREEVRQRHQMQQDLAEAIKLEQLTMAYQPIWDNRSGRVAKLEALVRWYHPHWGQVSPADFIPLAEEAGLIQGLGALVLWQSCRDLARLQQSGFPDLQMSINRSTLEFQTIDPEASEWLKVIHHFGLDPADIVIEITESLLMETSDQHRVRIDALREAGCKLAIDDFGTGYSALNYLRNFPVDLVKIDRAFVRHIPFNEQDRLLLDGIINIVHNLGMQVVIEGVETREQLNFLCQKGCAFTQGYLLSRPLAYDDLTEYLQLNDKSMFLQTS</sequence>
<dbReference type="SUPFAM" id="SSF55785">
    <property type="entry name" value="PYP-like sensor domain (PAS domain)"/>
    <property type="match status" value="2"/>
</dbReference>
<dbReference type="PANTHER" id="PTHR44757">
    <property type="entry name" value="DIGUANYLATE CYCLASE DGCP"/>
    <property type="match status" value="1"/>
</dbReference>
<dbReference type="NCBIfam" id="TIGR00254">
    <property type="entry name" value="GGDEF"/>
    <property type="match status" value="1"/>
</dbReference>
<accession>A0AAX3PAA1</accession>
<dbReference type="SMART" id="SM00052">
    <property type="entry name" value="EAL"/>
    <property type="match status" value="1"/>
</dbReference>
<gene>
    <name evidence="5" type="ORF">PY771_22540</name>
</gene>
<dbReference type="InterPro" id="IPR029016">
    <property type="entry name" value="GAF-like_dom_sf"/>
</dbReference>
<dbReference type="EMBL" id="CP118942">
    <property type="protein sequence ID" value="WEE26346.1"/>
    <property type="molecule type" value="Genomic_DNA"/>
</dbReference>
<dbReference type="InterPro" id="IPR029787">
    <property type="entry name" value="Nucleotide_cyclase"/>
</dbReference>
<dbReference type="Proteomes" id="UP001214666">
    <property type="component" value="Chromosome"/>
</dbReference>
<dbReference type="Gene3D" id="3.30.450.40">
    <property type="match status" value="1"/>
</dbReference>
<dbReference type="InterPro" id="IPR000160">
    <property type="entry name" value="GGDEF_dom"/>
</dbReference>
<dbReference type="InterPro" id="IPR052155">
    <property type="entry name" value="Biofilm_reg_signaling"/>
</dbReference>
<proteinExistence type="predicted"/>
<dbReference type="PROSITE" id="PS50112">
    <property type="entry name" value="PAS"/>
    <property type="match status" value="2"/>
</dbReference>
<dbReference type="AlphaFoldDB" id="A0AAX3PAA1"/>
<dbReference type="Gene3D" id="3.20.20.450">
    <property type="entry name" value="EAL domain"/>
    <property type="match status" value="1"/>
</dbReference>
<dbReference type="PROSITE" id="PS50113">
    <property type="entry name" value="PAC"/>
    <property type="match status" value="1"/>
</dbReference>
<evidence type="ECO:0000259" key="1">
    <source>
        <dbReference type="PROSITE" id="PS50112"/>
    </source>
</evidence>
<dbReference type="CDD" id="cd01948">
    <property type="entry name" value="EAL"/>
    <property type="match status" value="1"/>
</dbReference>